<reference evidence="2 3" key="1">
    <citation type="submission" date="2019-05" db="EMBL/GenBank/DDBJ databases">
        <title>Another draft genome of Portunus trituberculatus and its Hox gene families provides insights of decapod evolution.</title>
        <authorList>
            <person name="Jeong J.-H."/>
            <person name="Song I."/>
            <person name="Kim S."/>
            <person name="Choi T."/>
            <person name="Kim D."/>
            <person name="Ryu S."/>
            <person name="Kim W."/>
        </authorList>
    </citation>
    <scope>NUCLEOTIDE SEQUENCE [LARGE SCALE GENOMIC DNA]</scope>
    <source>
        <tissue evidence="2">Muscle</tissue>
    </source>
</reference>
<dbReference type="Proteomes" id="UP000324222">
    <property type="component" value="Unassembled WGS sequence"/>
</dbReference>
<keyword evidence="3" id="KW-1185">Reference proteome</keyword>
<gene>
    <name evidence="2" type="ORF">E2C01_012562</name>
</gene>
<organism evidence="2 3">
    <name type="scientific">Portunus trituberculatus</name>
    <name type="common">Swimming crab</name>
    <name type="synonym">Neptunus trituberculatus</name>
    <dbReference type="NCBI Taxonomy" id="210409"/>
    <lineage>
        <taxon>Eukaryota</taxon>
        <taxon>Metazoa</taxon>
        <taxon>Ecdysozoa</taxon>
        <taxon>Arthropoda</taxon>
        <taxon>Crustacea</taxon>
        <taxon>Multicrustacea</taxon>
        <taxon>Malacostraca</taxon>
        <taxon>Eumalacostraca</taxon>
        <taxon>Eucarida</taxon>
        <taxon>Decapoda</taxon>
        <taxon>Pleocyemata</taxon>
        <taxon>Brachyura</taxon>
        <taxon>Eubrachyura</taxon>
        <taxon>Portunoidea</taxon>
        <taxon>Portunidae</taxon>
        <taxon>Portuninae</taxon>
        <taxon>Portunus</taxon>
    </lineage>
</organism>
<evidence type="ECO:0000313" key="3">
    <source>
        <dbReference type="Proteomes" id="UP000324222"/>
    </source>
</evidence>
<accession>A0A5B7DEJ5</accession>
<feature type="region of interest" description="Disordered" evidence="1">
    <location>
        <begin position="42"/>
        <end position="68"/>
    </location>
</feature>
<protein>
    <submittedName>
        <fullName evidence="2">Uncharacterized protein</fullName>
    </submittedName>
</protein>
<dbReference type="AlphaFoldDB" id="A0A5B7DEJ5"/>
<evidence type="ECO:0000256" key="1">
    <source>
        <dbReference type="SAM" id="MobiDB-lite"/>
    </source>
</evidence>
<name>A0A5B7DEJ5_PORTR</name>
<comment type="caution">
    <text evidence="2">The sequence shown here is derived from an EMBL/GenBank/DDBJ whole genome shotgun (WGS) entry which is preliminary data.</text>
</comment>
<dbReference type="EMBL" id="VSRR010000788">
    <property type="protein sequence ID" value="MPC19639.1"/>
    <property type="molecule type" value="Genomic_DNA"/>
</dbReference>
<evidence type="ECO:0000313" key="2">
    <source>
        <dbReference type="EMBL" id="MPC19639.1"/>
    </source>
</evidence>
<sequence length="75" mass="8089">MRRLLGTSLAAPESSCQPIRKTSWSLASAPDVLRRSMQHLSTCSSPASNHKKLIIPPPPPTTTTTTTTPALYVKC</sequence>
<proteinExistence type="predicted"/>